<comment type="cofactor">
    <cofactor evidence="1">
        <name>[4Fe-4S] cluster</name>
        <dbReference type="ChEBI" id="CHEBI:49883"/>
    </cofactor>
</comment>
<feature type="non-terminal residue" evidence="12">
    <location>
        <position position="274"/>
    </location>
</feature>
<keyword evidence="6" id="KW-0479">Metal-binding</keyword>
<reference evidence="12" key="1">
    <citation type="submission" date="2018-05" db="EMBL/GenBank/DDBJ databases">
        <authorList>
            <person name="Lanie J.A."/>
            <person name="Ng W.-L."/>
            <person name="Kazmierczak K.M."/>
            <person name="Andrzejewski T.M."/>
            <person name="Davidsen T.M."/>
            <person name="Wayne K.J."/>
            <person name="Tettelin H."/>
            <person name="Glass J.I."/>
            <person name="Rusch D."/>
            <person name="Podicherti R."/>
            <person name="Tsui H.-C.T."/>
            <person name="Winkler M.E."/>
        </authorList>
    </citation>
    <scope>NUCLEOTIDE SEQUENCE</scope>
</reference>
<comment type="catalytic activity">
    <reaction evidence="9">
        <text>[[Fe-S] cluster scaffold protein carrying a second [4Fe-4S](2+) cluster] + N(6)-octanoyl-L-lysyl-[protein] + 2 oxidized [2Fe-2S]-[ferredoxin] + 2 S-adenosyl-L-methionine + 4 H(+) = [[Fe-S] cluster scaffold protein] + N(6)-[(R)-dihydrolipoyl]-L-lysyl-[protein] + 4 Fe(3+) + 2 hydrogen sulfide + 2 5'-deoxyadenosine + 2 L-methionine + 2 reduced [2Fe-2S]-[ferredoxin]</text>
        <dbReference type="Rhea" id="RHEA:16585"/>
        <dbReference type="Rhea" id="RHEA-COMP:9928"/>
        <dbReference type="Rhea" id="RHEA-COMP:10000"/>
        <dbReference type="Rhea" id="RHEA-COMP:10001"/>
        <dbReference type="Rhea" id="RHEA-COMP:10475"/>
        <dbReference type="Rhea" id="RHEA-COMP:14568"/>
        <dbReference type="Rhea" id="RHEA-COMP:14569"/>
        <dbReference type="ChEBI" id="CHEBI:15378"/>
        <dbReference type="ChEBI" id="CHEBI:17319"/>
        <dbReference type="ChEBI" id="CHEBI:29034"/>
        <dbReference type="ChEBI" id="CHEBI:29919"/>
        <dbReference type="ChEBI" id="CHEBI:33722"/>
        <dbReference type="ChEBI" id="CHEBI:33737"/>
        <dbReference type="ChEBI" id="CHEBI:33738"/>
        <dbReference type="ChEBI" id="CHEBI:57844"/>
        <dbReference type="ChEBI" id="CHEBI:59789"/>
        <dbReference type="ChEBI" id="CHEBI:78809"/>
        <dbReference type="ChEBI" id="CHEBI:83100"/>
        <dbReference type="EC" id="2.8.1.8"/>
    </reaction>
</comment>
<evidence type="ECO:0000256" key="7">
    <source>
        <dbReference type="ARBA" id="ARBA00023004"/>
    </source>
</evidence>
<evidence type="ECO:0000256" key="9">
    <source>
        <dbReference type="ARBA" id="ARBA00047326"/>
    </source>
</evidence>
<gene>
    <name evidence="12" type="ORF">METZ01_LOCUS258118</name>
</gene>
<evidence type="ECO:0000256" key="2">
    <source>
        <dbReference type="ARBA" id="ARBA00012237"/>
    </source>
</evidence>
<evidence type="ECO:0000256" key="5">
    <source>
        <dbReference type="ARBA" id="ARBA00022691"/>
    </source>
</evidence>
<dbReference type="SUPFAM" id="SSF102114">
    <property type="entry name" value="Radical SAM enzymes"/>
    <property type="match status" value="1"/>
</dbReference>
<proteinExistence type="inferred from homology"/>
<dbReference type="GO" id="GO:0046872">
    <property type="term" value="F:metal ion binding"/>
    <property type="evidence" value="ECO:0007669"/>
    <property type="project" value="UniProtKB-KW"/>
</dbReference>
<keyword evidence="8" id="KW-0411">Iron-sulfur</keyword>
<feature type="domain" description="Radical SAM core" evidence="11">
    <location>
        <begin position="78"/>
        <end position="274"/>
    </location>
</feature>
<dbReference type="EC" id="2.8.1.8" evidence="2"/>
<dbReference type="PANTHER" id="PTHR10949">
    <property type="entry name" value="LIPOYL SYNTHASE"/>
    <property type="match status" value="1"/>
</dbReference>
<evidence type="ECO:0000256" key="10">
    <source>
        <dbReference type="SAM" id="MobiDB-lite"/>
    </source>
</evidence>
<evidence type="ECO:0000313" key="12">
    <source>
        <dbReference type="EMBL" id="SVC05264.1"/>
    </source>
</evidence>
<dbReference type="InterPro" id="IPR013785">
    <property type="entry name" value="Aldolase_TIM"/>
</dbReference>
<dbReference type="GO" id="GO:0051539">
    <property type="term" value="F:4 iron, 4 sulfur cluster binding"/>
    <property type="evidence" value="ECO:0007669"/>
    <property type="project" value="UniProtKB-KW"/>
</dbReference>
<evidence type="ECO:0000256" key="1">
    <source>
        <dbReference type="ARBA" id="ARBA00001966"/>
    </source>
</evidence>
<dbReference type="InterPro" id="IPR058240">
    <property type="entry name" value="rSAM_sf"/>
</dbReference>
<dbReference type="NCBIfam" id="TIGR00510">
    <property type="entry name" value="lipA"/>
    <property type="match status" value="1"/>
</dbReference>
<dbReference type="InterPro" id="IPR003698">
    <property type="entry name" value="Lipoyl_synth"/>
</dbReference>
<keyword evidence="7" id="KW-0408">Iron</keyword>
<dbReference type="PROSITE" id="PS51918">
    <property type="entry name" value="RADICAL_SAM"/>
    <property type="match status" value="1"/>
</dbReference>
<evidence type="ECO:0000256" key="3">
    <source>
        <dbReference type="ARBA" id="ARBA00022485"/>
    </source>
</evidence>
<accession>A0A382IZL8</accession>
<dbReference type="CDD" id="cd01335">
    <property type="entry name" value="Radical_SAM"/>
    <property type="match status" value="1"/>
</dbReference>
<keyword evidence="3" id="KW-0004">4Fe-4S</keyword>
<evidence type="ECO:0000256" key="4">
    <source>
        <dbReference type="ARBA" id="ARBA00022679"/>
    </source>
</evidence>
<sequence>MIQEDTCDSQGEREGFHSLPVLSAEQPAVSTARPKHPSWVKAKFSYNERYRFLSERLKAHGLHTVCEEAECPNIGECWGHGTATFMLLGDICTRSCNFCSVSSGRPEELDEDEPAKVAEVIEDLGLDYAVLTSVNRDDLPDQGSTAFAATIDAIDDRLPSCRVEALVPDFQGSAGCIERVVDTALYVFAHNIETVPSLYRRVRPGSRYFASVNLLKRVKEINKKIFTKSGMMLGLGETKNEIFQVMDDLLSANVDFLTIGQYLQPSVKHFPLKR</sequence>
<dbReference type="NCBIfam" id="NF004019">
    <property type="entry name" value="PRK05481.1"/>
    <property type="match status" value="1"/>
</dbReference>
<dbReference type="InterPro" id="IPR006638">
    <property type="entry name" value="Elp3/MiaA/NifB-like_rSAM"/>
</dbReference>
<dbReference type="InterPro" id="IPR007197">
    <property type="entry name" value="rSAM"/>
</dbReference>
<dbReference type="SFLD" id="SFLDS00029">
    <property type="entry name" value="Radical_SAM"/>
    <property type="match status" value="1"/>
</dbReference>
<dbReference type="Gene3D" id="3.20.20.70">
    <property type="entry name" value="Aldolase class I"/>
    <property type="match status" value="1"/>
</dbReference>
<dbReference type="HAMAP" id="MF_00206">
    <property type="entry name" value="Lipoyl_synth"/>
    <property type="match status" value="1"/>
</dbReference>
<organism evidence="12">
    <name type="scientific">marine metagenome</name>
    <dbReference type="NCBI Taxonomy" id="408172"/>
    <lineage>
        <taxon>unclassified sequences</taxon>
        <taxon>metagenomes</taxon>
        <taxon>ecological metagenomes</taxon>
    </lineage>
</organism>
<keyword evidence="5" id="KW-0949">S-adenosyl-L-methionine</keyword>
<evidence type="ECO:0000256" key="8">
    <source>
        <dbReference type="ARBA" id="ARBA00023014"/>
    </source>
</evidence>
<protein>
    <recommendedName>
        <fullName evidence="2">lipoyl synthase</fullName>
        <ecNumber evidence="2">2.8.1.8</ecNumber>
    </recommendedName>
</protein>
<dbReference type="PANTHER" id="PTHR10949:SF0">
    <property type="entry name" value="LIPOYL SYNTHASE, MITOCHONDRIAL"/>
    <property type="match status" value="1"/>
</dbReference>
<name>A0A382IZL8_9ZZZZ</name>
<dbReference type="AlphaFoldDB" id="A0A382IZL8"/>
<evidence type="ECO:0000259" key="11">
    <source>
        <dbReference type="PROSITE" id="PS51918"/>
    </source>
</evidence>
<dbReference type="EMBL" id="UINC01070821">
    <property type="protein sequence ID" value="SVC05264.1"/>
    <property type="molecule type" value="Genomic_DNA"/>
</dbReference>
<keyword evidence="4" id="KW-0808">Transferase</keyword>
<dbReference type="GO" id="GO:0016992">
    <property type="term" value="F:lipoate synthase activity"/>
    <property type="evidence" value="ECO:0007669"/>
    <property type="project" value="UniProtKB-EC"/>
</dbReference>
<feature type="region of interest" description="Disordered" evidence="10">
    <location>
        <begin position="1"/>
        <end position="20"/>
    </location>
</feature>
<dbReference type="NCBIfam" id="NF009544">
    <property type="entry name" value="PRK12928.1"/>
    <property type="match status" value="1"/>
</dbReference>
<dbReference type="Pfam" id="PF04055">
    <property type="entry name" value="Radical_SAM"/>
    <property type="match status" value="1"/>
</dbReference>
<dbReference type="SMART" id="SM00729">
    <property type="entry name" value="Elp3"/>
    <property type="match status" value="1"/>
</dbReference>
<evidence type="ECO:0000256" key="6">
    <source>
        <dbReference type="ARBA" id="ARBA00022723"/>
    </source>
</evidence>